<feature type="domain" description="BFN" evidence="3">
    <location>
        <begin position="1"/>
        <end position="101"/>
    </location>
</feature>
<evidence type="ECO:0000313" key="5">
    <source>
        <dbReference type="Proteomes" id="UP000247409"/>
    </source>
</evidence>
<dbReference type="InterPro" id="IPR036104">
    <property type="entry name" value="BFN_sf"/>
</dbReference>
<comment type="function">
    <text evidence="2">Bifunctional nuclease with both RNase and DNase activities. Involved in basal defense response. Participates in abscisic acid-derived callose deposition following infection by a necrotrophic pathogen.</text>
</comment>
<dbReference type="Proteomes" id="UP000247409">
    <property type="component" value="Unassembled WGS sequence"/>
</dbReference>
<dbReference type="PANTHER" id="PTHR15160:SF1">
    <property type="entry name" value="VON HIPPEL-LINDAU DISEASE TUMOR SUPPRESSOR"/>
    <property type="match status" value="1"/>
</dbReference>
<dbReference type="Pfam" id="PF02577">
    <property type="entry name" value="BFN_dom"/>
    <property type="match status" value="1"/>
</dbReference>
<dbReference type="Gene3D" id="3.10.690.10">
    <property type="entry name" value="Bifunctional nuclease domain"/>
    <property type="match status" value="1"/>
</dbReference>
<evidence type="ECO:0000259" key="3">
    <source>
        <dbReference type="PROSITE" id="PS51658"/>
    </source>
</evidence>
<keyword evidence="5" id="KW-1185">Reference proteome</keyword>
<name>A0A2V3IRQ9_9FLOR</name>
<dbReference type="PANTHER" id="PTHR15160">
    <property type="entry name" value="VON HIPPEL-LINDAU PROTEIN"/>
    <property type="match status" value="1"/>
</dbReference>
<dbReference type="EMBL" id="NBIV01000081">
    <property type="protein sequence ID" value="PXF44798.1"/>
    <property type="molecule type" value="Genomic_DNA"/>
</dbReference>
<evidence type="ECO:0000313" key="4">
    <source>
        <dbReference type="EMBL" id="PXF44798.1"/>
    </source>
</evidence>
<comment type="similarity">
    <text evidence="1">Belongs to the bifunctional nuclease family.</text>
</comment>
<reference evidence="4 5" key="1">
    <citation type="journal article" date="2018" name="Mol. Biol. Evol.">
        <title>Analysis of the draft genome of the red seaweed Gracilariopsis chorda provides insights into genome size evolution in Rhodophyta.</title>
        <authorList>
            <person name="Lee J."/>
            <person name="Yang E.C."/>
            <person name="Graf L."/>
            <person name="Yang J.H."/>
            <person name="Qiu H."/>
            <person name="Zel Zion U."/>
            <person name="Chan C.X."/>
            <person name="Stephens T.G."/>
            <person name="Weber A.P.M."/>
            <person name="Boo G.H."/>
            <person name="Boo S.M."/>
            <person name="Kim K.M."/>
            <person name="Shin Y."/>
            <person name="Jung M."/>
            <person name="Lee S.J."/>
            <person name="Yim H.S."/>
            <person name="Lee J.H."/>
            <person name="Bhattacharya D."/>
            <person name="Yoon H.S."/>
        </authorList>
    </citation>
    <scope>NUCLEOTIDE SEQUENCE [LARGE SCALE GENOMIC DNA]</scope>
    <source>
        <strain evidence="4 5">SKKU-2015</strain>
        <tissue evidence="4">Whole body</tissue>
    </source>
</reference>
<dbReference type="AlphaFoldDB" id="A0A2V3IRQ9"/>
<dbReference type="InterPro" id="IPR003729">
    <property type="entry name" value="Bi_nuclease_dom"/>
</dbReference>
<dbReference type="SUPFAM" id="SSF103256">
    <property type="entry name" value="Hypothetical protein TM0160"/>
    <property type="match status" value="1"/>
</dbReference>
<sequence>MSITTSQADSIRAAFAQDACCNRPTTHDLFNRVLRLSGAIVIKAAITHISDDVFIARLWLRVQGEEMSVDSRPSDAIALALRSKAPLFLNTNLLKQWNIDVDVIEREARHGLCERVLYEDKLKTSRSLRDELRHKPEHIRLAILKMRLDLAVRTQRFGEAAELKKMIDQICPIDRLTEQLKKAVLEQRFLDAAGIQDRITVWRARLRMWEKGALDLDDWQQQQQNGEHV</sequence>
<dbReference type="GO" id="GO:0004518">
    <property type="term" value="F:nuclease activity"/>
    <property type="evidence" value="ECO:0007669"/>
    <property type="project" value="InterPro"/>
</dbReference>
<protein>
    <recommendedName>
        <fullName evidence="3">BFN domain-containing protein</fullName>
    </recommendedName>
</protein>
<evidence type="ECO:0000256" key="2">
    <source>
        <dbReference type="ARBA" id="ARBA00025428"/>
    </source>
</evidence>
<organism evidence="4 5">
    <name type="scientific">Gracilariopsis chorda</name>
    <dbReference type="NCBI Taxonomy" id="448386"/>
    <lineage>
        <taxon>Eukaryota</taxon>
        <taxon>Rhodophyta</taxon>
        <taxon>Florideophyceae</taxon>
        <taxon>Rhodymeniophycidae</taxon>
        <taxon>Gracilariales</taxon>
        <taxon>Gracilariaceae</taxon>
        <taxon>Gracilariopsis</taxon>
    </lineage>
</organism>
<dbReference type="OrthoDB" id="566255at2759"/>
<evidence type="ECO:0000256" key="1">
    <source>
        <dbReference type="ARBA" id="ARBA00009095"/>
    </source>
</evidence>
<dbReference type="PROSITE" id="PS51658">
    <property type="entry name" value="BFN"/>
    <property type="match status" value="1"/>
</dbReference>
<accession>A0A2V3IRQ9</accession>
<gene>
    <name evidence="4" type="ORF">BWQ96_05468</name>
</gene>
<comment type="caution">
    <text evidence="4">The sequence shown here is derived from an EMBL/GenBank/DDBJ whole genome shotgun (WGS) entry which is preliminary data.</text>
</comment>
<proteinExistence type="inferred from homology"/>